<evidence type="ECO:0000256" key="1">
    <source>
        <dbReference type="SAM" id="Phobius"/>
    </source>
</evidence>
<protein>
    <submittedName>
        <fullName evidence="2">Conjugal transfer protein</fullName>
    </submittedName>
</protein>
<name>A0A327ZZZ6_9STAP</name>
<keyword evidence="1" id="KW-0812">Transmembrane</keyword>
<keyword evidence="1" id="KW-1133">Transmembrane helix</keyword>
<proteinExistence type="predicted"/>
<evidence type="ECO:0000313" key="3">
    <source>
        <dbReference type="Proteomes" id="UP000249579"/>
    </source>
</evidence>
<feature type="transmembrane region" description="Helical" evidence="1">
    <location>
        <begin position="94"/>
        <end position="113"/>
    </location>
</feature>
<feature type="transmembrane region" description="Helical" evidence="1">
    <location>
        <begin position="12"/>
        <end position="30"/>
    </location>
</feature>
<dbReference type="AlphaFoldDB" id="A0A327ZZZ6"/>
<sequence length="117" mass="12765">MKVLSLKSNKQFLVALAIAFSFILTINFFVPLDAYANAGQVQQKITNAGNIVKTILSSLVVLAGICAGLFIVIKRMKDADNAREKSELYSGVGRVAMLTALGASLVWLIPWVYQLFN</sequence>
<dbReference type="RefSeq" id="WP_111744424.1">
    <property type="nucleotide sequence ID" value="NZ_CM009972.1"/>
</dbReference>
<accession>A0A327ZZZ6</accession>
<feature type="transmembrane region" description="Helical" evidence="1">
    <location>
        <begin position="50"/>
        <end position="73"/>
    </location>
</feature>
<evidence type="ECO:0000313" key="2">
    <source>
        <dbReference type="EMBL" id="RAK47850.1"/>
    </source>
</evidence>
<dbReference type="EMBL" id="PZJG01000030">
    <property type="protein sequence ID" value="RAK47850.1"/>
    <property type="molecule type" value="Genomic_DNA"/>
</dbReference>
<reference evidence="2 3" key="1">
    <citation type="journal article" date="2018" name="Front. Microbiol.">
        <title>Description and Comparative Genomics of Macrococcus caseolyticus subsp. hominis subsp. nov., Macrococcus goetzii sp. nov., Macrococcus epidermidis sp. nov., and Macrococcus bohemicus sp. nov., Novel Macrococci From Human Clinical Material With Virulence Potential and Suspected Uptake of Foreign DNA by Natural Transformation.</title>
        <authorList>
            <person name="Maslanova I."/>
            <person name="Wertheimer Z."/>
            <person name="Sedlacek I."/>
            <person name="Svec P."/>
            <person name="Indrakova A."/>
            <person name="Kovarovic V."/>
            <person name="Schumann P."/>
            <person name="Sproer C."/>
            <person name="Kralova S."/>
            <person name="Sedo O."/>
            <person name="Kristofova L."/>
            <person name="Vrbovska V."/>
            <person name="Fuzik T."/>
            <person name="Petras P."/>
            <person name="Zdrahal Z."/>
            <person name="Ruzickova V."/>
            <person name="Doskar J."/>
            <person name="Pantucek R."/>
        </authorList>
    </citation>
    <scope>NUCLEOTIDE SEQUENCE [LARGE SCALE GENOMIC DNA]</scope>
    <source>
        <strain evidence="2 3">03/115</strain>
        <plasmid evidence="2">pZKMB1</plasmid>
    </source>
</reference>
<geneLocation type="plasmid" evidence="3">
    <name>pzkmb1</name>
</geneLocation>
<comment type="caution">
    <text evidence="2">The sequence shown here is derived from an EMBL/GenBank/DDBJ whole genome shotgun (WGS) entry which is preliminary data.</text>
</comment>
<keyword evidence="2" id="KW-0614">Plasmid</keyword>
<keyword evidence="1" id="KW-0472">Membrane</keyword>
<dbReference type="Proteomes" id="UP000249579">
    <property type="component" value="Plasmid pZKMB1"/>
</dbReference>
<dbReference type="InterPro" id="IPR031607">
    <property type="entry name" value="T4SS_CagC"/>
</dbReference>
<organism evidence="2 3">
    <name type="scientific">Macrococcoides bohemicum</name>
    <dbReference type="NCBI Taxonomy" id="1903056"/>
    <lineage>
        <taxon>Bacteria</taxon>
        <taxon>Bacillati</taxon>
        <taxon>Bacillota</taxon>
        <taxon>Bacilli</taxon>
        <taxon>Bacillales</taxon>
        <taxon>Staphylococcaceae</taxon>
        <taxon>Macrococcoides</taxon>
    </lineage>
</organism>
<dbReference type="Pfam" id="PF16943">
    <property type="entry name" value="T4SS_CagC"/>
    <property type="match status" value="1"/>
</dbReference>
<gene>
    <name evidence="2" type="ORF">BHX94_12270</name>
</gene>
<dbReference type="OrthoDB" id="2324354at2"/>